<dbReference type="AlphaFoldDB" id="A0ABD1HYZ8"/>
<feature type="region of interest" description="Disordered" evidence="1">
    <location>
        <begin position="29"/>
        <end position="48"/>
    </location>
</feature>
<dbReference type="EMBL" id="JBEAFC010000004">
    <property type="protein sequence ID" value="KAL1560483.1"/>
    <property type="molecule type" value="Genomic_DNA"/>
</dbReference>
<accession>A0ABD1HYZ8</accession>
<name>A0ABD1HYZ8_SALDI</name>
<keyword evidence="3" id="KW-1185">Reference proteome</keyword>
<sequence length="69" mass="7662">MFSNDSVVVYLGSSCSLLVIDRGNKVPQLWGGTTEPSEDEQKNKTRNNSIFISASPVQTYYEQSSETVE</sequence>
<evidence type="ECO:0000256" key="1">
    <source>
        <dbReference type="SAM" id="MobiDB-lite"/>
    </source>
</evidence>
<evidence type="ECO:0000313" key="3">
    <source>
        <dbReference type="Proteomes" id="UP001567538"/>
    </source>
</evidence>
<gene>
    <name evidence="2" type="ORF">AAHA92_10688</name>
</gene>
<evidence type="ECO:0000313" key="2">
    <source>
        <dbReference type="EMBL" id="KAL1560483.1"/>
    </source>
</evidence>
<comment type="caution">
    <text evidence="2">The sequence shown here is derived from an EMBL/GenBank/DDBJ whole genome shotgun (WGS) entry which is preliminary data.</text>
</comment>
<organism evidence="2 3">
    <name type="scientific">Salvia divinorum</name>
    <name type="common">Maria pastora</name>
    <name type="synonym">Diviner's sage</name>
    <dbReference type="NCBI Taxonomy" id="28513"/>
    <lineage>
        <taxon>Eukaryota</taxon>
        <taxon>Viridiplantae</taxon>
        <taxon>Streptophyta</taxon>
        <taxon>Embryophyta</taxon>
        <taxon>Tracheophyta</taxon>
        <taxon>Spermatophyta</taxon>
        <taxon>Magnoliopsida</taxon>
        <taxon>eudicotyledons</taxon>
        <taxon>Gunneridae</taxon>
        <taxon>Pentapetalae</taxon>
        <taxon>asterids</taxon>
        <taxon>lamiids</taxon>
        <taxon>Lamiales</taxon>
        <taxon>Lamiaceae</taxon>
        <taxon>Nepetoideae</taxon>
        <taxon>Mentheae</taxon>
        <taxon>Salviinae</taxon>
        <taxon>Salvia</taxon>
        <taxon>Salvia subgen. Calosphace</taxon>
    </lineage>
</organism>
<proteinExistence type="predicted"/>
<reference evidence="2 3" key="1">
    <citation type="submission" date="2024-06" db="EMBL/GenBank/DDBJ databases">
        <title>A chromosome level genome sequence of Diviner's sage (Salvia divinorum).</title>
        <authorList>
            <person name="Ford S.A."/>
            <person name="Ro D.-K."/>
            <person name="Ness R.W."/>
            <person name="Phillips M.A."/>
        </authorList>
    </citation>
    <scope>NUCLEOTIDE SEQUENCE [LARGE SCALE GENOMIC DNA]</scope>
    <source>
        <strain evidence="2">SAF-2024a</strain>
        <tissue evidence="2">Leaf</tissue>
    </source>
</reference>
<dbReference type="Proteomes" id="UP001567538">
    <property type="component" value="Unassembled WGS sequence"/>
</dbReference>
<protein>
    <submittedName>
        <fullName evidence="2">Uncharacterized protein</fullName>
    </submittedName>
</protein>